<dbReference type="InterPro" id="IPR002611">
    <property type="entry name" value="IstB_ATP-bd"/>
</dbReference>
<evidence type="ECO:0000313" key="3">
    <source>
        <dbReference type="EMBL" id="SNB82159.1"/>
    </source>
</evidence>
<feature type="domain" description="IstB-like ATP-binding" evidence="1">
    <location>
        <begin position="16"/>
        <end position="75"/>
    </location>
</feature>
<dbReference type="SUPFAM" id="SSF52540">
    <property type="entry name" value="P-loop containing nucleoside triphosphate hydrolases"/>
    <property type="match status" value="1"/>
</dbReference>
<name>A0A238HHX9_9NEIS</name>
<dbReference type="EMBL" id="FXUV02000064">
    <property type="protein sequence ID" value="SNB82159.1"/>
    <property type="molecule type" value="Genomic_DNA"/>
</dbReference>
<dbReference type="InterPro" id="IPR027417">
    <property type="entry name" value="P-loop_NTPase"/>
</dbReference>
<evidence type="ECO:0000313" key="2">
    <source>
        <dbReference type="EMBL" id="SMQ13345.1"/>
    </source>
</evidence>
<dbReference type="GO" id="GO:0005524">
    <property type="term" value="F:ATP binding"/>
    <property type="evidence" value="ECO:0007669"/>
    <property type="project" value="InterPro"/>
</dbReference>
<dbReference type="Pfam" id="PF01695">
    <property type="entry name" value="IstB_IS21"/>
    <property type="match status" value="1"/>
</dbReference>
<dbReference type="AlphaFoldDB" id="A0A238HHX9"/>
<dbReference type="Proteomes" id="UP000215450">
    <property type="component" value="Unassembled WGS sequence"/>
</dbReference>
<proteinExistence type="predicted"/>
<organism evidence="2">
    <name type="scientific">Kingella negevensis</name>
    <dbReference type="NCBI Taxonomy" id="1522312"/>
    <lineage>
        <taxon>Bacteria</taxon>
        <taxon>Pseudomonadati</taxon>
        <taxon>Pseudomonadota</taxon>
        <taxon>Betaproteobacteria</taxon>
        <taxon>Neisseriales</taxon>
        <taxon>Neisseriaceae</taxon>
        <taxon>Kingella</taxon>
    </lineage>
</organism>
<reference evidence="3 4" key="2">
    <citation type="submission" date="2017-06" db="EMBL/GenBank/DDBJ databases">
        <authorList>
            <person name="Kim H.J."/>
            <person name="Triplett B.A."/>
        </authorList>
    </citation>
    <scope>NUCLEOTIDE SEQUENCE [LARGE SCALE GENOMIC DNA]</scope>
    <source>
        <strain evidence="3">Kingella_eburonensis</strain>
    </source>
</reference>
<evidence type="ECO:0000313" key="4">
    <source>
        <dbReference type="Proteomes" id="UP000215450"/>
    </source>
</evidence>
<evidence type="ECO:0000259" key="1">
    <source>
        <dbReference type="Pfam" id="PF01695"/>
    </source>
</evidence>
<protein>
    <submittedName>
        <fullName evidence="2">DNA replication protein DnaC</fullName>
    </submittedName>
</protein>
<sequence length="98" mass="10945">MVREAKSYSSTVSESEVIEAFSAYDLLIIDEVGVQSGTEAESRALFDVFNERYQNLKPTILISNLDAADFVAAVGNRIADRIKEDGGEFLFFNWESAR</sequence>
<dbReference type="EMBL" id="FXUV01000060">
    <property type="protein sequence ID" value="SMQ13345.1"/>
    <property type="molecule type" value="Genomic_DNA"/>
</dbReference>
<keyword evidence="4" id="KW-1185">Reference proteome</keyword>
<gene>
    <name evidence="2" type="primary">dnaC</name>
    <name evidence="2" type="ORF">KEBURONENSIS_02011</name>
    <name evidence="3" type="ORF">KEBURONENSIS_02019</name>
</gene>
<reference evidence="2" key="1">
    <citation type="submission" date="2017-05" db="EMBL/GenBank/DDBJ databases">
        <authorList>
            <person name="Song R."/>
            <person name="Chenine A.L."/>
            <person name="Ruprecht R.M."/>
        </authorList>
    </citation>
    <scope>NUCLEOTIDE SEQUENCE</scope>
    <source>
        <strain evidence="2">Kingella_eburonensis</strain>
    </source>
</reference>
<dbReference type="Gene3D" id="3.40.50.300">
    <property type="entry name" value="P-loop containing nucleotide triphosphate hydrolases"/>
    <property type="match status" value="1"/>
</dbReference>
<accession>A0A238HHX9</accession>